<keyword evidence="7" id="KW-0221">Differentiation</keyword>
<keyword evidence="8 11" id="KW-0175">Coiled coil</keyword>
<keyword evidence="5" id="KW-0217">Developmental protein</keyword>
<feature type="non-terminal residue" evidence="12">
    <location>
        <position position="1"/>
    </location>
</feature>
<dbReference type="AlphaFoldDB" id="A0A8S3E8Q2"/>
<organism evidence="12 13">
    <name type="scientific">Rotaria magnacalcarata</name>
    <dbReference type="NCBI Taxonomy" id="392030"/>
    <lineage>
        <taxon>Eukaryota</taxon>
        <taxon>Metazoa</taxon>
        <taxon>Spiralia</taxon>
        <taxon>Gnathifera</taxon>
        <taxon>Rotifera</taxon>
        <taxon>Eurotatoria</taxon>
        <taxon>Bdelloidea</taxon>
        <taxon>Philodinida</taxon>
        <taxon>Philodinidae</taxon>
        <taxon>Rotaria</taxon>
    </lineage>
</organism>
<comment type="function">
    <text evidence="1">May be a regulator of keratinocyte proliferation or differentiation.</text>
</comment>
<feature type="coiled-coil region" evidence="11">
    <location>
        <begin position="159"/>
        <end position="186"/>
    </location>
</feature>
<dbReference type="InterPro" id="IPR009800">
    <property type="entry name" value="HCR"/>
</dbReference>
<keyword evidence="9" id="KW-0539">Nucleus</keyword>
<reference evidence="12" key="1">
    <citation type="submission" date="2021-02" db="EMBL/GenBank/DDBJ databases">
        <authorList>
            <person name="Nowell W R."/>
        </authorList>
    </citation>
    <scope>NUCLEOTIDE SEQUENCE</scope>
</reference>
<evidence type="ECO:0000256" key="3">
    <source>
        <dbReference type="ARBA" id="ARBA00004496"/>
    </source>
</evidence>
<gene>
    <name evidence="12" type="ORF">SMN809_LOCUS60006</name>
</gene>
<dbReference type="GO" id="GO:0030154">
    <property type="term" value="P:cell differentiation"/>
    <property type="evidence" value="ECO:0007669"/>
    <property type="project" value="UniProtKB-KW"/>
</dbReference>
<evidence type="ECO:0000256" key="5">
    <source>
        <dbReference type="ARBA" id="ARBA00022473"/>
    </source>
</evidence>
<comment type="caution">
    <text evidence="12">The sequence shown here is derived from an EMBL/GenBank/DDBJ whole genome shotgun (WGS) entry which is preliminary data.</text>
</comment>
<dbReference type="GO" id="GO:0005634">
    <property type="term" value="C:nucleus"/>
    <property type="evidence" value="ECO:0007669"/>
    <property type="project" value="UniProtKB-SubCell"/>
</dbReference>
<feature type="non-terminal residue" evidence="12">
    <location>
        <position position="242"/>
    </location>
</feature>
<keyword evidence="6" id="KW-0963">Cytoplasm</keyword>
<evidence type="ECO:0000256" key="8">
    <source>
        <dbReference type="ARBA" id="ARBA00023054"/>
    </source>
</evidence>
<protein>
    <recommendedName>
        <fullName evidence="4">Coiled-coil alpha-helical rod protein 1</fullName>
    </recommendedName>
    <alternativeName>
        <fullName evidence="10">Alpha-helical coiled-coil rod protein</fullName>
    </alternativeName>
</protein>
<evidence type="ECO:0000256" key="9">
    <source>
        <dbReference type="ARBA" id="ARBA00023242"/>
    </source>
</evidence>
<evidence type="ECO:0000313" key="12">
    <source>
        <dbReference type="EMBL" id="CAF5065710.1"/>
    </source>
</evidence>
<evidence type="ECO:0000256" key="4">
    <source>
        <dbReference type="ARBA" id="ARBA00016468"/>
    </source>
</evidence>
<evidence type="ECO:0000256" key="1">
    <source>
        <dbReference type="ARBA" id="ARBA00003936"/>
    </source>
</evidence>
<evidence type="ECO:0000313" key="13">
    <source>
        <dbReference type="Proteomes" id="UP000676336"/>
    </source>
</evidence>
<dbReference type="PANTHER" id="PTHR46822:SF1">
    <property type="entry name" value="COILED-COIL ALPHA-HELICAL ROD PROTEIN 1"/>
    <property type="match status" value="1"/>
</dbReference>
<evidence type="ECO:0000256" key="2">
    <source>
        <dbReference type="ARBA" id="ARBA00004123"/>
    </source>
</evidence>
<evidence type="ECO:0000256" key="11">
    <source>
        <dbReference type="SAM" id="Coils"/>
    </source>
</evidence>
<dbReference type="GO" id="GO:0006611">
    <property type="term" value="P:protein export from nucleus"/>
    <property type="evidence" value="ECO:0007669"/>
    <property type="project" value="TreeGrafter"/>
</dbReference>
<name>A0A8S3E8Q2_9BILA</name>
<evidence type="ECO:0000256" key="10">
    <source>
        <dbReference type="ARBA" id="ARBA00031932"/>
    </source>
</evidence>
<evidence type="ECO:0000256" key="6">
    <source>
        <dbReference type="ARBA" id="ARBA00022490"/>
    </source>
</evidence>
<accession>A0A8S3E8Q2</accession>
<dbReference type="Proteomes" id="UP000676336">
    <property type="component" value="Unassembled WGS sequence"/>
</dbReference>
<sequence>QSTSSLYLNSDKENQSITTTPITNTVHEQLEQLQFEMGRLRTDNEALKTSGRDLLERAPRLINIPHRSNIVQETLEDIIQQQATEIERLRNELEREKSRCLVAINDLEQNLRTKELSWKAQSNEFELRSAELQKVRKEKLYYEQLLSSQKLSTSSEIVSNKLCQQLEQREKENVSLNDEIRLLSLRLTSMNDVLTLQEEKLEQPTLNNHEKRQSLLNCWRTKVYDLLMQLKSMELILKNNSN</sequence>
<comment type="subcellular location">
    <subcellularLocation>
        <location evidence="3">Cytoplasm</location>
    </subcellularLocation>
    <subcellularLocation>
        <location evidence="2">Nucleus</location>
    </subcellularLocation>
</comment>
<dbReference type="GO" id="GO:0005814">
    <property type="term" value="C:centriole"/>
    <property type="evidence" value="ECO:0007669"/>
    <property type="project" value="TreeGrafter"/>
</dbReference>
<dbReference type="GO" id="GO:0005737">
    <property type="term" value="C:cytoplasm"/>
    <property type="evidence" value="ECO:0007669"/>
    <property type="project" value="UniProtKB-SubCell"/>
</dbReference>
<dbReference type="EMBL" id="CAJOBI010231573">
    <property type="protein sequence ID" value="CAF5065710.1"/>
    <property type="molecule type" value="Genomic_DNA"/>
</dbReference>
<proteinExistence type="predicted"/>
<evidence type="ECO:0000256" key="7">
    <source>
        <dbReference type="ARBA" id="ARBA00022782"/>
    </source>
</evidence>
<feature type="coiled-coil region" evidence="11">
    <location>
        <begin position="30"/>
        <end position="110"/>
    </location>
</feature>
<dbReference type="PANTHER" id="PTHR46822">
    <property type="entry name" value="COILED-COIL ALPHA-HELICAL ROD PROTEIN 1"/>
    <property type="match status" value="1"/>
</dbReference>